<keyword evidence="3" id="KW-1185">Reference proteome</keyword>
<sequence>MRLPDNRQPFEWREKAIKGIEQTLRLLEEQLLTPSVRSSAEKIDELLDDDFMEITSSGTVKTKQDCLDGLQTPEMILSQFSIRVISEGVVQTFYKIETEDRKTLRSSIWKESGEGWKMVYHQGTPAAE</sequence>
<name>A0A7X2S900_9BACI</name>
<dbReference type="Pfam" id="PF14534">
    <property type="entry name" value="DUF4440"/>
    <property type="match status" value="1"/>
</dbReference>
<accession>A0A7X2S900</accession>
<feature type="domain" description="DUF4440" evidence="1">
    <location>
        <begin position="25"/>
        <end position="118"/>
    </location>
</feature>
<comment type="caution">
    <text evidence="2">The sequence shown here is derived from an EMBL/GenBank/DDBJ whole genome shotgun (WGS) entry which is preliminary data.</text>
</comment>
<organism evidence="2 3">
    <name type="scientific">Metabacillus mangrovi</name>
    <dbReference type="NCBI Taxonomy" id="1491830"/>
    <lineage>
        <taxon>Bacteria</taxon>
        <taxon>Bacillati</taxon>
        <taxon>Bacillota</taxon>
        <taxon>Bacilli</taxon>
        <taxon>Bacillales</taxon>
        <taxon>Bacillaceae</taxon>
        <taxon>Metabacillus</taxon>
    </lineage>
</organism>
<dbReference type="RefSeq" id="WP_162357139.1">
    <property type="nucleotide sequence ID" value="NZ_WMIB01000036.1"/>
</dbReference>
<gene>
    <name evidence="2" type="ORF">GKZ89_20015</name>
</gene>
<evidence type="ECO:0000313" key="3">
    <source>
        <dbReference type="Proteomes" id="UP000434639"/>
    </source>
</evidence>
<dbReference type="AlphaFoldDB" id="A0A7X2S900"/>
<protein>
    <submittedName>
        <fullName evidence="2">DUF4440 domain-containing protein</fullName>
    </submittedName>
</protein>
<evidence type="ECO:0000259" key="1">
    <source>
        <dbReference type="Pfam" id="PF14534"/>
    </source>
</evidence>
<proteinExistence type="predicted"/>
<evidence type="ECO:0000313" key="2">
    <source>
        <dbReference type="EMBL" id="MTH55685.1"/>
    </source>
</evidence>
<dbReference type="SUPFAM" id="SSF54427">
    <property type="entry name" value="NTF2-like"/>
    <property type="match status" value="1"/>
</dbReference>
<reference evidence="2 3" key="1">
    <citation type="journal article" date="2017" name="Int. J. Syst. Evol. Microbiol.">
        <title>Bacillus mangrovi sp. nov., isolated from a sediment sample from a mangrove forest.</title>
        <authorList>
            <person name="Gupta V."/>
            <person name="Singh P.K."/>
            <person name="Korpole S."/>
            <person name="Tanuku N.R.S."/>
            <person name="Pinnaka A.K."/>
        </authorList>
    </citation>
    <scope>NUCLEOTIDE SEQUENCE [LARGE SCALE GENOMIC DNA]</scope>
    <source>
        <strain evidence="2 3">KCTC 33872</strain>
    </source>
</reference>
<dbReference type="InterPro" id="IPR032710">
    <property type="entry name" value="NTF2-like_dom_sf"/>
</dbReference>
<dbReference type="EMBL" id="WMIB01000036">
    <property type="protein sequence ID" value="MTH55685.1"/>
    <property type="molecule type" value="Genomic_DNA"/>
</dbReference>
<dbReference type="Gene3D" id="3.10.450.50">
    <property type="match status" value="1"/>
</dbReference>
<dbReference type="InterPro" id="IPR027843">
    <property type="entry name" value="DUF4440"/>
</dbReference>
<dbReference type="Proteomes" id="UP000434639">
    <property type="component" value="Unassembled WGS sequence"/>
</dbReference>